<dbReference type="InterPro" id="IPR003331">
    <property type="entry name" value="UDP_GlcNAc_Epimerase_2_dom"/>
</dbReference>
<dbReference type="EMBL" id="QFRI01000001">
    <property type="protein sequence ID" value="PWH83888.1"/>
    <property type="molecule type" value="Genomic_DNA"/>
</dbReference>
<comment type="similarity">
    <text evidence="2 4">Belongs to the UDP-N-acetylglucosamine 2-epimerase family.</text>
</comment>
<dbReference type="CDD" id="cd03786">
    <property type="entry name" value="GTB_UDP-GlcNAc_2-Epimerase"/>
    <property type="match status" value="1"/>
</dbReference>
<dbReference type="Proteomes" id="UP000245375">
    <property type="component" value="Unassembled WGS sequence"/>
</dbReference>
<reference evidence="7" key="3">
    <citation type="submission" date="2018-05" db="EMBL/GenBank/DDBJ databases">
        <authorList>
            <person name="Lu D."/>
        </authorList>
    </citation>
    <scope>NUCLEOTIDE SEQUENCE [LARGE SCALE GENOMIC DNA]</scope>
    <source>
        <strain evidence="7">ZY111</strain>
    </source>
</reference>
<evidence type="ECO:0000256" key="2">
    <source>
        <dbReference type="ARBA" id="ARBA00038209"/>
    </source>
</evidence>
<sequence>MKKKNLIVFGTRPEAIKMAPLVKEFLKNHDKFETKVCITAQHREMLDQVLEFFEIKPDFDLDLMKPNQNLYSLTADIITNLKPILEEFNPDYVYVHGDTTTTMATSIAAFYSGAKVCHIEAGLRTFNKWSPFPEEINRSVTGSISDYHFSPTPTSKENLLRENVSDKNILITGNTVIDALKFSTYKVESPLFKDSEIENLKTSLDLSKRLILVTGHRRENHGQGFINICKALKQIAQENQDCQIIYPVHLNPNVQKPVYELLENISNINLIHPLSYPSFVWLMNKSHLIITDSGGVQEEAPSLGKPVLVMRDTTERPEAVDVGTVLLVGTDTDKIVKQTNNLLNNESSYKSMSMLHNPYGDGTACHKIVSFISNL</sequence>
<evidence type="ECO:0000256" key="4">
    <source>
        <dbReference type="RuleBase" id="RU003513"/>
    </source>
</evidence>
<dbReference type="InterPro" id="IPR029767">
    <property type="entry name" value="WecB-like"/>
</dbReference>
<protein>
    <recommendedName>
        <fullName evidence="3">UDP-N-acetylglucosamine 2-epimerase (non-hydrolyzing)</fullName>
        <ecNumber evidence="3">5.1.3.14</ecNumber>
    </recommendedName>
</protein>
<gene>
    <name evidence="6" type="ORF">DIS18_04865</name>
</gene>
<dbReference type="AlphaFoldDB" id="A0A2U2X7Y1"/>
<dbReference type="NCBIfam" id="TIGR00236">
    <property type="entry name" value="wecB"/>
    <property type="match status" value="1"/>
</dbReference>
<evidence type="ECO:0000256" key="3">
    <source>
        <dbReference type="ARBA" id="ARBA00038858"/>
    </source>
</evidence>
<dbReference type="RefSeq" id="WP_109351892.1">
    <property type="nucleotide sequence ID" value="NZ_QFRI01000001.1"/>
</dbReference>
<accession>A0A2U2X7Y1</accession>
<feature type="domain" description="UDP-N-acetylglucosamine 2-epimerase" evidence="5">
    <location>
        <begin position="26"/>
        <end position="372"/>
    </location>
</feature>
<name>A0A2U2X7Y1_9FLAO</name>
<evidence type="ECO:0000256" key="1">
    <source>
        <dbReference type="ARBA" id="ARBA00023235"/>
    </source>
</evidence>
<evidence type="ECO:0000313" key="7">
    <source>
        <dbReference type="Proteomes" id="UP000245375"/>
    </source>
</evidence>
<keyword evidence="1 4" id="KW-0413">Isomerase</keyword>
<reference evidence="6 7" key="2">
    <citation type="submission" date="2018-05" db="EMBL/GenBank/DDBJ databases">
        <title>Algibacter marinivivus sp. nov., isolated from sample around a algae.</title>
        <authorList>
            <person name="Zhong X."/>
        </authorList>
    </citation>
    <scope>NUCLEOTIDE SEQUENCE [LARGE SCALE GENOMIC DNA]</scope>
    <source>
        <strain evidence="6 7">ZY111</strain>
    </source>
</reference>
<dbReference type="SUPFAM" id="SSF53756">
    <property type="entry name" value="UDP-Glycosyltransferase/glycogen phosphorylase"/>
    <property type="match status" value="1"/>
</dbReference>
<dbReference type="PANTHER" id="PTHR43174:SF2">
    <property type="entry name" value="UDP-N-ACETYLGLUCOSAMINE 2-EPIMERASE"/>
    <property type="match status" value="1"/>
</dbReference>
<keyword evidence="7" id="KW-1185">Reference proteome</keyword>
<dbReference type="FunFam" id="3.40.50.2000:FF:000043">
    <property type="entry name" value="UDP-N-acetylglucosamine 2-epimerase"/>
    <property type="match status" value="1"/>
</dbReference>
<dbReference type="EC" id="5.1.3.14" evidence="3"/>
<reference evidence="7" key="1">
    <citation type="submission" date="2018-05" db="EMBL/GenBank/DDBJ databases">
        <title>Algibacter marinivivus sp. nov., isolated from sample around a algae.</title>
        <authorList>
            <person name="Lu D."/>
        </authorList>
    </citation>
    <scope>NUCLEOTIDE SEQUENCE [LARGE SCALE GENOMIC DNA]</scope>
    <source>
        <strain evidence="7">ZY111</strain>
    </source>
</reference>
<organism evidence="6 7">
    <name type="scientific">Algibacter marinivivus</name>
    <dbReference type="NCBI Taxonomy" id="2100723"/>
    <lineage>
        <taxon>Bacteria</taxon>
        <taxon>Pseudomonadati</taxon>
        <taxon>Bacteroidota</taxon>
        <taxon>Flavobacteriia</taxon>
        <taxon>Flavobacteriales</taxon>
        <taxon>Flavobacteriaceae</taxon>
        <taxon>Algibacter</taxon>
    </lineage>
</organism>
<comment type="caution">
    <text evidence="6">The sequence shown here is derived from an EMBL/GenBank/DDBJ whole genome shotgun (WGS) entry which is preliminary data.</text>
</comment>
<dbReference type="Gene3D" id="3.40.50.2000">
    <property type="entry name" value="Glycogen Phosphorylase B"/>
    <property type="match status" value="2"/>
</dbReference>
<evidence type="ECO:0000259" key="5">
    <source>
        <dbReference type="Pfam" id="PF02350"/>
    </source>
</evidence>
<dbReference type="PANTHER" id="PTHR43174">
    <property type="entry name" value="UDP-N-ACETYLGLUCOSAMINE 2-EPIMERASE"/>
    <property type="match status" value="1"/>
</dbReference>
<evidence type="ECO:0000313" key="6">
    <source>
        <dbReference type="EMBL" id="PWH83888.1"/>
    </source>
</evidence>
<dbReference type="Pfam" id="PF02350">
    <property type="entry name" value="Epimerase_2"/>
    <property type="match status" value="1"/>
</dbReference>
<proteinExistence type="inferred from homology"/>
<dbReference type="GO" id="GO:0008761">
    <property type="term" value="F:UDP-N-acetylglucosamine 2-epimerase activity"/>
    <property type="evidence" value="ECO:0007669"/>
    <property type="project" value="UniProtKB-EC"/>
</dbReference>
<dbReference type="OrthoDB" id="9803238at2"/>